<feature type="transmembrane region" description="Helical" evidence="6">
    <location>
        <begin position="209"/>
        <end position="228"/>
    </location>
</feature>
<dbReference type="HOGENOM" id="CLU_000960_27_3_1"/>
<dbReference type="PANTHER" id="PTHR42718:SF23">
    <property type="entry name" value="MAJOR FACILITATOR SUPERFAMILY (MFS) PROFILE DOMAIN-CONTAINING PROTEIN"/>
    <property type="match status" value="1"/>
</dbReference>
<evidence type="ECO:0000256" key="3">
    <source>
        <dbReference type="ARBA" id="ARBA00022989"/>
    </source>
</evidence>
<dbReference type="OMA" id="MAGHEME"/>
<dbReference type="Pfam" id="PF07690">
    <property type="entry name" value="MFS_1"/>
    <property type="match status" value="1"/>
</dbReference>
<evidence type="ECO:0000313" key="8">
    <source>
        <dbReference type="EMBL" id="EPE27690.1"/>
    </source>
</evidence>
<dbReference type="SUPFAM" id="SSF103473">
    <property type="entry name" value="MFS general substrate transporter"/>
    <property type="match status" value="1"/>
</dbReference>
<organism evidence="8 9">
    <name type="scientific">Glarea lozoyensis (strain ATCC 20868 / MF5171)</name>
    <dbReference type="NCBI Taxonomy" id="1116229"/>
    <lineage>
        <taxon>Eukaryota</taxon>
        <taxon>Fungi</taxon>
        <taxon>Dikarya</taxon>
        <taxon>Ascomycota</taxon>
        <taxon>Pezizomycotina</taxon>
        <taxon>Leotiomycetes</taxon>
        <taxon>Helotiales</taxon>
        <taxon>Helotiaceae</taxon>
        <taxon>Glarea</taxon>
    </lineage>
</organism>
<dbReference type="Gene3D" id="1.20.1250.20">
    <property type="entry name" value="MFS general substrate transporter like domains"/>
    <property type="match status" value="2"/>
</dbReference>
<dbReference type="OrthoDB" id="2985014at2759"/>
<evidence type="ECO:0000256" key="4">
    <source>
        <dbReference type="ARBA" id="ARBA00023136"/>
    </source>
</evidence>
<dbReference type="Proteomes" id="UP000016922">
    <property type="component" value="Unassembled WGS sequence"/>
</dbReference>
<feature type="domain" description="Major facilitator superfamily (MFS) profile" evidence="7">
    <location>
        <begin position="81"/>
        <end position="533"/>
    </location>
</feature>
<gene>
    <name evidence="8" type="ORF">GLAREA_04481</name>
</gene>
<feature type="transmembrane region" description="Helical" evidence="6">
    <location>
        <begin position="80"/>
        <end position="105"/>
    </location>
</feature>
<dbReference type="RefSeq" id="XP_008085049.1">
    <property type="nucleotide sequence ID" value="XM_008086858.1"/>
</dbReference>
<keyword evidence="3 6" id="KW-1133">Transmembrane helix</keyword>
<protein>
    <submittedName>
        <fullName evidence="8">MFS general substrate transporter</fullName>
    </submittedName>
</protein>
<feature type="transmembrane region" description="Helical" evidence="6">
    <location>
        <begin position="466"/>
        <end position="489"/>
    </location>
</feature>
<dbReference type="AlphaFoldDB" id="S3CPS1"/>
<dbReference type="PANTHER" id="PTHR42718">
    <property type="entry name" value="MAJOR FACILITATOR SUPERFAMILY MULTIDRUG TRANSPORTER MFSC"/>
    <property type="match status" value="1"/>
</dbReference>
<feature type="transmembrane region" description="Helical" evidence="6">
    <location>
        <begin position="148"/>
        <end position="171"/>
    </location>
</feature>
<feature type="transmembrane region" description="Helical" evidence="6">
    <location>
        <begin position="342"/>
        <end position="361"/>
    </location>
</feature>
<keyword evidence="2 6" id="KW-0812">Transmembrane</keyword>
<feature type="transmembrane region" description="Helical" evidence="6">
    <location>
        <begin position="430"/>
        <end position="454"/>
    </location>
</feature>
<feature type="transmembrane region" description="Helical" evidence="6">
    <location>
        <begin position="117"/>
        <end position="136"/>
    </location>
</feature>
<evidence type="ECO:0000256" key="6">
    <source>
        <dbReference type="SAM" id="Phobius"/>
    </source>
</evidence>
<dbReference type="EMBL" id="KE145369">
    <property type="protein sequence ID" value="EPE27690.1"/>
    <property type="molecule type" value="Genomic_DNA"/>
</dbReference>
<dbReference type="PROSITE" id="PS50850">
    <property type="entry name" value="MFS"/>
    <property type="match status" value="1"/>
</dbReference>
<dbReference type="GO" id="GO:0016020">
    <property type="term" value="C:membrane"/>
    <property type="evidence" value="ECO:0007669"/>
    <property type="project" value="UniProtKB-SubCell"/>
</dbReference>
<proteinExistence type="predicted"/>
<dbReference type="InterPro" id="IPR020846">
    <property type="entry name" value="MFS_dom"/>
</dbReference>
<dbReference type="GeneID" id="19463536"/>
<name>S3CPS1_GLAL2</name>
<evidence type="ECO:0000256" key="1">
    <source>
        <dbReference type="ARBA" id="ARBA00004141"/>
    </source>
</evidence>
<keyword evidence="9" id="KW-1185">Reference proteome</keyword>
<feature type="compositionally biased region" description="Basic and acidic residues" evidence="5">
    <location>
        <begin position="563"/>
        <end position="575"/>
    </location>
</feature>
<feature type="region of interest" description="Disordered" evidence="5">
    <location>
        <begin position="1"/>
        <end position="25"/>
    </location>
</feature>
<dbReference type="KEGG" id="glz:GLAREA_04481"/>
<feature type="transmembrane region" description="Helical" evidence="6">
    <location>
        <begin position="177"/>
        <end position="197"/>
    </location>
</feature>
<feature type="transmembrane region" description="Helical" evidence="6">
    <location>
        <begin position="304"/>
        <end position="321"/>
    </location>
</feature>
<feature type="transmembrane region" description="Helical" evidence="6">
    <location>
        <begin position="234"/>
        <end position="254"/>
    </location>
</feature>
<evidence type="ECO:0000259" key="7">
    <source>
        <dbReference type="PROSITE" id="PS50850"/>
    </source>
</evidence>
<dbReference type="eggNOG" id="KOG0254">
    <property type="taxonomic scope" value="Eukaryota"/>
</dbReference>
<evidence type="ECO:0000313" key="9">
    <source>
        <dbReference type="Proteomes" id="UP000016922"/>
    </source>
</evidence>
<feature type="region of interest" description="Disordered" evidence="5">
    <location>
        <begin position="549"/>
        <end position="588"/>
    </location>
</feature>
<evidence type="ECO:0000256" key="2">
    <source>
        <dbReference type="ARBA" id="ARBA00022692"/>
    </source>
</evidence>
<evidence type="ECO:0000256" key="5">
    <source>
        <dbReference type="SAM" id="MobiDB-lite"/>
    </source>
</evidence>
<feature type="transmembrane region" description="Helical" evidence="6">
    <location>
        <begin position="405"/>
        <end position="424"/>
    </location>
</feature>
<dbReference type="InterPro" id="IPR036259">
    <property type="entry name" value="MFS_trans_sf"/>
</dbReference>
<feature type="transmembrane region" description="Helical" evidence="6">
    <location>
        <begin position="373"/>
        <end position="393"/>
    </location>
</feature>
<dbReference type="GO" id="GO:0022857">
    <property type="term" value="F:transmembrane transporter activity"/>
    <property type="evidence" value="ECO:0007669"/>
    <property type="project" value="InterPro"/>
</dbReference>
<keyword evidence="4 6" id="KW-0472">Membrane</keyword>
<accession>S3CPS1</accession>
<feature type="transmembrane region" description="Helical" evidence="6">
    <location>
        <begin position="509"/>
        <end position="528"/>
    </location>
</feature>
<reference evidence="8 9" key="1">
    <citation type="journal article" date="2013" name="BMC Genomics">
        <title>Genomics-driven discovery of the pneumocandin biosynthetic gene cluster in the fungus Glarea lozoyensis.</title>
        <authorList>
            <person name="Chen L."/>
            <person name="Yue Q."/>
            <person name="Zhang X."/>
            <person name="Xiang M."/>
            <person name="Wang C."/>
            <person name="Li S."/>
            <person name="Che Y."/>
            <person name="Ortiz-Lopez F.J."/>
            <person name="Bills G.F."/>
            <person name="Liu X."/>
            <person name="An Z."/>
        </authorList>
    </citation>
    <scope>NUCLEOTIDE SEQUENCE [LARGE SCALE GENOMIC DNA]</scope>
    <source>
        <strain evidence="9">ATCC 20868 / MF5171</strain>
    </source>
</reference>
<sequence>MSDDTERMERTTQGMTHRTHQRRKPKIRQYNEYTSFALGTNVRNRKHEALDVEVSMAQALMPQDPNGRPAHFANNFEEAIFVFTVMMATAATTFLQGVIVINTVAIGENLNMTDSQITWIAAAIGLASGSFMLFFGKTADLFGRKIQLLTGMAFLGFFSLLTAFSPSAIAMDVLCGLLGLGTAVISPPAIGTLFASYPEGKRRNMAAGALGAGNPLGFIIGSISSGIATRIWSWRASFIVISIFFFVMTALAVWTMPSIPRIGDPRMAVKQFDYLGTILTVVGFAMLTAGLTQGPEMGWRSPRVIATLTLGILFIIGFAFWEKLHAHPLLDPAVWENTNYTLCVLCTMFGYMSFVTNQFWIPLYMQEVQHLPPLLIAVHMLPQALAGFAWSYIGQALVSRLPGRMIMAIGGFCYLIGALLLVFIRPETSYWKFLFPAMVFTVVGADFQFIVSNLYVNKQMPAQASLAAGVIQTAYRLSVSVGLGITSAVYNSVQKTPRGMTDSTFPYVQVYFCGVAFAAVSLAFLPFMRLEMQGGEEKATAPIMTETPFFDQEAQESPPRSAGEYRDRISEEHSRNLASKPSQSSIGTAATCGSEVTYFQRWSWENEPYWPPKHAEYTGHDSAQDMVYEVCIKCLEERRVILPVKTTDNGHNHDSPVMDGQDGWI</sequence>
<dbReference type="InterPro" id="IPR011701">
    <property type="entry name" value="MFS"/>
</dbReference>
<feature type="compositionally biased region" description="Basic and acidic residues" evidence="5">
    <location>
        <begin position="1"/>
        <end position="10"/>
    </location>
</feature>
<feature type="compositionally biased region" description="Polar residues" evidence="5">
    <location>
        <begin position="576"/>
        <end position="588"/>
    </location>
</feature>
<feature type="transmembrane region" description="Helical" evidence="6">
    <location>
        <begin position="274"/>
        <end position="292"/>
    </location>
</feature>
<comment type="subcellular location">
    <subcellularLocation>
        <location evidence="1">Membrane</location>
        <topology evidence="1">Multi-pass membrane protein</topology>
    </subcellularLocation>
</comment>